<dbReference type="GO" id="GO:0004356">
    <property type="term" value="F:glutamine synthetase activity"/>
    <property type="evidence" value="ECO:0007669"/>
    <property type="project" value="UniProtKB-EC"/>
</dbReference>
<feature type="domain" description="GS catalytic" evidence="5">
    <location>
        <begin position="125"/>
        <end position="450"/>
    </location>
</feature>
<sequence length="450" mass="47579">MVGAQRADEAWGERIDRAVSAVRAGELRLVRVFYADYNGLLRGRVVHAAGLADRFYEGVAVPLVELVADGHDRSPHDPPPGFGTTEEVRLVADPTSLVTLPYAPRTGAMLGDLLTLGREEWDGCPRSFLRRVLADAERDGLLVEAVFDPQFYLLEAGNVAGRWHPVERTPAASAAGMQAAAAFTLDLVDGLEQQGVEIEQTAPGAGPGQHGLTVRHGPALQAADRHLWLRETVRATAARHGLRATFAARPLADERPSASHVHLSLWDTRTGENRFYDPADPGGLSASGRRFAAGVRAHLPALMAILRPTVNAYRPGAADGIDPGVEGPEDAVTVPPPMWGREQGTTNVEVRAVDGTCNPYLALGAILAAGLDGLRGGADAGPVAPPPASPSAPPPPSLGDALDALAADEVLVRALGTPLAGAFERVRRTELAATPASPGPEEYDDHIRRY</sequence>
<dbReference type="PANTHER" id="PTHR43785:SF2">
    <property type="entry name" value="TYPE-1 GLUTAMINE SYNTHETASE 1"/>
    <property type="match status" value="1"/>
</dbReference>
<keyword evidence="1 6" id="KW-0436">Ligase</keyword>
<protein>
    <submittedName>
        <fullName evidence="6">Glutamine synthetase type I</fullName>
        <ecNumber evidence="6">6.3.1.2</ecNumber>
    </submittedName>
</protein>
<dbReference type="PANTHER" id="PTHR43785">
    <property type="entry name" value="GAMMA-GLUTAMYLPUTRESCINE SYNTHETASE"/>
    <property type="match status" value="1"/>
</dbReference>
<reference evidence="6" key="1">
    <citation type="submission" date="2020-02" db="EMBL/GenBank/DDBJ databases">
        <authorList>
            <person name="Meier V. D."/>
        </authorList>
    </citation>
    <scope>NUCLEOTIDE SEQUENCE</scope>
    <source>
        <strain evidence="6">AVDCRST_MAG49</strain>
    </source>
</reference>
<name>A0A6J4USA2_9BACT</name>
<organism evidence="6">
    <name type="scientific">uncultured Thermomicrobiales bacterium</name>
    <dbReference type="NCBI Taxonomy" id="1645740"/>
    <lineage>
        <taxon>Bacteria</taxon>
        <taxon>Pseudomonadati</taxon>
        <taxon>Thermomicrobiota</taxon>
        <taxon>Thermomicrobia</taxon>
        <taxon>Thermomicrobiales</taxon>
        <taxon>environmental samples</taxon>
    </lineage>
</organism>
<dbReference type="EC" id="6.3.1.2" evidence="6"/>
<dbReference type="SUPFAM" id="SSF55931">
    <property type="entry name" value="Glutamine synthetase/guanido kinase"/>
    <property type="match status" value="1"/>
</dbReference>
<dbReference type="AlphaFoldDB" id="A0A6J4USA2"/>
<feature type="region of interest" description="Disordered" evidence="4">
    <location>
        <begin position="431"/>
        <end position="450"/>
    </location>
</feature>
<evidence type="ECO:0000256" key="3">
    <source>
        <dbReference type="RuleBase" id="RU000384"/>
    </source>
</evidence>
<dbReference type="PROSITE" id="PS51987">
    <property type="entry name" value="GS_CATALYTIC"/>
    <property type="match status" value="1"/>
</dbReference>
<evidence type="ECO:0000259" key="5">
    <source>
        <dbReference type="PROSITE" id="PS51987"/>
    </source>
</evidence>
<evidence type="ECO:0000256" key="4">
    <source>
        <dbReference type="SAM" id="MobiDB-lite"/>
    </source>
</evidence>
<comment type="similarity">
    <text evidence="2 3">Belongs to the glutamine synthetase family.</text>
</comment>
<dbReference type="InterPro" id="IPR008146">
    <property type="entry name" value="Gln_synth_cat_dom"/>
</dbReference>
<proteinExistence type="inferred from homology"/>
<evidence type="ECO:0000313" key="6">
    <source>
        <dbReference type="EMBL" id="CAA9557754.1"/>
    </source>
</evidence>
<dbReference type="Gene3D" id="3.30.590.10">
    <property type="entry name" value="Glutamine synthetase/guanido kinase, catalytic domain"/>
    <property type="match status" value="1"/>
</dbReference>
<dbReference type="GO" id="GO:0005524">
    <property type="term" value="F:ATP binding"/>
    <property type="evidence" value="ECO:0007669"/>
    <property type="project" value="UniProtKB-KW"/>
</dbReference>
<dbReference type="SUPFAM" id="SSF54368">
    <property type="entry name" value="Glutamine synthetase, N-terminal domain"/>
    <property type="match status" value="1"/>
</dbReference>
<dbReference type="InterPro" id="IPR036651">
    <property type="entry name" value="Gln_synt_N_sf"/>
</dbReference>
<dbReference type="SMART" id="SM01230">
    <property type="entry name" value="Gln-synt_C"/>
    <property type="match status" value="1"/>
</dbReference>
<dbReference type="EMBL" id="CADCWG010000149">
    <property type="protein sequence ID" value="CAA9557754.1"/>
    <property type="molecule type" value="Genomic_DNA"/>
</dbReference>
<feature type="region of interest" description="Disordered" evidence="4">
    <location>
        <begin position="378"/>
        <end position="401"/>
    </location>
</feature>
<evidence type="ECO:0000256" key="2">
    <source>
        <dbReference type="PROSITE-ProRule" id="PRU01331"/>
    </source>
</evidence>
<evidence type="ECO:0000256" key="1">
    <source>
        <dbReference type="ARBA" id="ARBA00022598"/>
    </source>
</evidence>
<dbReference type="Gene3D" id="3.10.20.70">
    <property type="entry name" value="Glutamine synthetase, N-terminal domain"/>
    <property type="match status" value="1"/>
</dbReference>
<gene>
    <name evidence="6" type="ORF">AVDCRST_MAG49-2242</name>
</gene>
<dbReference type="GO" id="GO:0006542">
    <property type="term" value="P:glutamine biosynthetic process"/>
    <property type="evidence" value="ECO:0007669"/>
    <property type="project" value="InterPro"/>
</dbReference>
<feature type="compositionally biased region" description="Pro residues" evidence="4">
    <location>
        <begin position="383"/>
        <end position="397"/>
    </location>
</feature>
<dbReference type="InterPro" id="IPR014746">
    <property type="entry name" value="Gln_synth/guanido_kin_cat_dom"/>
</dbReference>
<accession>A0A6J4USA2</accession>
<dbReference type="Pfam" id="PF00120">
    <property type="entry name" value="Gln-synt_C"/>
    <property type="match status" value="1"/>
</dbReference>